<feature type="transmembrane region" description="Helical" evidence="1">
    <location>
        <begin position="89"/>
        <end position="109"/>
    </location>
</feature>
<gene>
    <name evidence="2" type="ORF">ET524_00450</name>
</gene>
<keyword evidence="1" id="KW-0472">Membrane</keyword>
<feature type="transmembrane region" description="Helical" evidence="1">
    <location>
        <begin position="57"/>
        <end position="77"/>
    </location>
</feature>
<accession>A0A4V1QTP0</accession>
<dbReference type="OrthoDB" id="9970815at2"/>
<dbReference type="Proteomes" id="UP000293345">
    <property type="component" value="Unassembled WGS sequence"/>
</dbReference>
<feature type="transmembrane region" description="Helical" evidence="1">
    <location>
        <begin position="129"/>
        <end position="146"/>
    </location>
</feature>
<evidence type="ECO:0008006" key="4">
    <source>
        <dbReference type="Google" id="ProtNLM"/>
    </source>
</evidence>
<evidence type="ECO:0000313" key="2">
    <source>
        <dbReference type="EMBL" id="RXZ53137.1"/>
    </source>
</evidence>
<dbReference type="RefSeq" id="WP_129422868.1">
    <property type="nucleotide sequence ID" value="NZ_SDPW01000001.1"/>
</dbReference>
<sequence>MIELLRIFVAVGLGCASAIIGMQLLRGSYLSLVFKFDDSKNFEKQQQEHTAQLLGKLAATVTFAFFAADVCLLFFEIGRSLNVPPMSQIFSIGCDVAMIAFLVLTVRLFTKLGTTKDPKAKFKSSNVRISTYVLVLVILLTVLSLLF</sequence>
<keyword evidence="1" id="KW-0812">Transmembrane</keyword>
<keyword evidence="3" id="KW-1185">Reference proteome</keyword>
<evidence type="ECO:0000256" key="1">
    <source>
        <dbReference type="SAM" id="Phobius"/>
    </source>
</evidence>
<keyword evidence="1" id="KW-1133">Transmembrane helix</keyword>
<comment type="caution">
    <text evidence="2">The sequence shown here is derived from an EMBL/GenBank/DDBJ whole genome shotgun (WGS) entry which is preliminary data.</text>
</comment>
<dbReference type="AlphaFoldDB" id="A0A4V1QTP0"/>
<protein>
    <recommendedName>
        <fullName evidence="4">DUF3784 domain-containing protein</fullName>
    </recommendedName>
</protein>
<reference evidence="2 3" key="1">
    <citation type="submission" date="2019-01" db="EMBL/GenBank/DDBJ databases">
        <title>Senegalimassilia sp. nov. KGMB04484 isolated human feces.</title>
        <authorList>
            <person name="Han K.-I."/>
            <person name="Kim J.-S."/>
            <person name="Lee K.C."/>
            <person name="Suh M.K."/>
            <person name="Eom M.K."/>
            <person name="Lee J.H."/>
            <person name="Park S.-H."/>
            <person name="Kang S.W."/>
            <person name="Park J.-E."/>
            <person name="Oh B.S."/>
            <person name="Yu S.Y."/>
            <person name="Choi S.-H."/>
            <person name="Lee D.H."/>
            <person name="Yoon H."/>
            <person name="Kim B.-Y."/>
            <person name="Lee J.H."/>
            <person name="Lee J.-S."/>
        </authorList>
    </citation>
    <scope>NUCLEOTIDE SEQUENCE [LARGE SCALE GENOMIC DNA]</scope>
    <source>
        <strain evidence="2 3">KGMB04484</strain>
    </source>
</reference>
<evidence type="ECO:0000313" key="3">
    <source>
        <dbReference type="Proteomes" id="UP000293345"/>
    </source>
</evidence>
<organism evidence="2 3">
    <name type="scientific">Senegalimassilia faecalis</name>
    <dbReference type="NCBI Taxonomy" id="2509433"/>
    <lineage>
        <taxon>Bacteria</taxon>
        <taxon>Bacillati</taxon>
        <taxon>Actinomycetota</taxon>
        <taxon>Coriobacteriia</taxon>
        <taxon>Coriobacteriales</taxon>
        <taxon>Coriobacteriaceae</taxon>
        <taxon>Senegalimassilia</taxon>
    </lineage>
</organism>
<proteinExistence type="predicted"/>
<feature type="transmembrane region" description="Helical" evidence="1">
    <location>
        <begin position="7"/>
        <end position="25"/>
    </location>
</feature>
<dbReference type="EMBL" id="SDPW01000001">
    <property type="protein sequence ID" value="RXZ53137.1"/>
    <property type="molecule type" value="Genomic_DNA"/>
</dbReference>
<name>A0A4V1QTP0_9ACTN</name>